<dbReference type="OrthoDB" id="9861148at2"/>
<reference evidence="2 3" key="1">
    <citation type="submission" date="2018-01" db="EMBL/GenBank/DDBJ databases">
        <title>The whole genome sequencing and assembly of Halobacillus litoralis ERB031 strain.</title>
        <authorList>
            <person name="Lee S.-J."/>
            <person name="Park M.-K."/>
            <person name="Kim J.-Y."/>
            <person name="Lee Y.-J."/>
            <person name="Yi H."/>
            <person name="Bahn Y.-S."/>
            <person name="Kim J.F."/>
            <person name="Lee D.-W."/>
        </authorList>
    </citation>
    <scope>NUCLEOTIDE SEQUENCE [LARGE SCALE GENOMIC DNA]</scope>
    <source>
        <strain evidence="2 3">ERB 031</strain>
    </source>
</reference>
<dbReference type="RefSeq" id="WP_128525060.1">
    <property type="nucleotide sequence ID" value="NZ_CP026118.1"/>
</dbReference>
<evidence type="ECO:0000313" key="2">
    <source>
        <dbReference type="EMBL" id="QAS52782.1"/>
    </source>
</evidence>
<dbReference type="AlphaFoldDB" id="A0A410MDH2"/>
<evidence type="ECO:0000313" key="3">
    <source>
        <dbReference type="Proteomes" id="UP000287756"/>
    </source>
</evidence>
<keyword evidence="1" id="KW-0472">Membrane</keyword>
<name>A0A410MDH2_9BACI</name>
<organism evidence="2 3">
    <name type="scientific">Halobacillus litoralis</name>
    <dbReference type="NCBI Taxonomy" id="45668"/>
    <lineage>
        <taxon>Bacteria</taxon>
        <taxon>Bacillati</taxon>
        <taxon>Bacillota</taxon>
        <taxon>Bacilli</taxon>
        <taxon>Bacillales</taxon>
        <taxon>Bacillaceae</taxon>
        <taxon>Halobacillus</taxon>
    </lineage>
</organism>
<proteinExistence type="predicted"/>
<keyword evidence="1" id="KW-0812">Transmembrane</keyword>
<protein>
    <submittedName>
        <fullName evidence="2">Uncharacterized protein</fullName>
    </submittedName>
</protein>
<feature type="transmembrane region" description="Helical" evidence="1">
    <location>
        <begin position="39"/>
        <end position="60"/>
    </location>
</feature>
<evidence type="ECO:0000256" key="1">
    <source>
        <dbReference type="SAM" id="Phobius"/>
    </source>
</evidence>
<dbReference type="KEGG" id="hli:HLI_11540"/>
<sequence>MVKYKLLHYLSLSGMFMTIYGVLYFVQNYSIGLLPIFDQVLFGVFPLNFIVFSVTSLLIINKFVVISSPYEEEFSS</sequence>
<accession>A0A410MDH2</accession>
<keyword evidence="1" id="KW-1133">Transmembrane helix</keyword>
<gene>
    <name evidence="2" type="ORF">HLI_11540</name>
</gene>
<feature type="transmembrane region" description="Helical" evidence="1">
    <location>
        <begin position="7"/>
        <end position="27"/>
    </location>
</feature>
<dbReference type="EMBL" id="CP026118">
    <property type="protein sequence ID" value="QAS52782.1"/>
    <property type="molecule type" value="Genomic_DNA"/>
</dbReference>
<dbReference type="Proteomes" id="UP000287756">
    <property type="component" value="Chromosome"/>
</dbReference>